<proteinExistence type="predicted"/>
<protein>
    <submittedName>
        <fullName evidence="1">Uncharacterized protein</fullName>
    </submittedName>
</protein>
<accession>X1R3D3</accession>
<dbReference type="PROSITE" id="PS51318">
    <property type="entry name" value="TAT"/>
    <property type="match status" value="1"/>
</dbReference>
<dbReference type="EMBL" id="BARW01007715">
    <property type="protein sequence ID" value="GAI75262.1"/>
    <property type="molecule type" value="Genomic_DNA"/>
</dbReference>
<evidence type="ECO:0000313" key="1">
    <source>
        <dbReference type="EMBL" id="GAI75262.1"/>
    </source>
</evidence>
<organism evidence="1">
    <name type="scientific">marine sediment metagenome</name>
    <dbReference type="NCBI Taxonomy" id="412755"/>
    <lineage>
        <taxon>unclassified sequences</taxon>
        <taxon>metagenomes</taxon>
        <taxon>ecological metagenomes</taxon>
    </lineage>
</organism>
<name>X1R3D3_9ZZZZ</name>
<gene>
    <name evidence="1" type="ORF">S12H4_15990</name>
</gene>
<dbReference type="AlphaFoldDB" id="X1R3D3"/>
<dbReference type="InterPro" id="IPR006311">
    <property type="entry name" value="TAT_signal"/>
</dbReference>
<reference evidence="1" key="1">
    <citation type="journal article" date="2014" name="Front. Microbiol.">
        <title>High frequency of phylogenetically diverse reductive dehalogenase-homologous genes in deep subseafloor sedimentary metagenomes.</title>
        <authorList>
            <person name="Kawai M."/>
            <person name="Futagami T."/>
            <person name="Toyoda A."/>
            <person name="Takaki Y."/>
            <person name="Nishi S."/>
            <person name="Hori S."/>
            <person name="Arai W."/>
            <person name="Tsubouchi T."/>
            <person name="Morono Y."/>
            <person name="Uchiyama I."/>
            <person name="Ito T."/>
            <person name="Fujiyama A."/>
            <person name="Inagaki F."/>
            <person name="Takami H."/>
        </authorList>
    </citation>
    <scope>NUCLEOTIDE SEQUENCE</scope>
    <source>
        <strain evidence="1">Expedition CK06-06</strain>
    </source>
</reference>
<sequence length="83" mass="9191">MNNRRDFIKTAALAAPMGILKPTTIFATNAVDTTGYFGVHPFVEQHPEAVFIMLTNVDVKTNGDANQAEGMRFANEVKRDLHL</sequence>
<comment type="caution">
    <text evidence="1">The sequence shown here is derived from an EMBL/GenBank/DDBJ whole genome shotgun (WGS) entry which is preliminary data.</text>
</comment>